<evidence type="ECO:0000313" key="2">
    <source>
        <dbReference type="Ensembl" id="ENSSAUP00010057517.1"/>
    </source>
</evidence>
<evidence type="ECO:0000313" key="3">
    <source>
        <dbReference type="Proteomes" id="UP000472265"/>
    </source>
</evidence>
<dbReference type="Ensembl" id="ENSSAUT00010060391.1">
    <property type="protein sequence ID" value="ENSSAUP00010057517.1"/>
    <property type="gene ID" value="ENSSAUG00010023518.1"/>
</dbReference>
<sequence length="212" mass="23721">MLLQSRILLTHESDDEQFAQKQEEICHFVQDNSPDHVPHEEEEGISGRGAKVFAINCHLEELDEFLKTPEAALQTAQQEFGTLILEDKGAKGQSSCMIPKTRFKSPEGRKHWEGRHVIWLDKGPVVRGEGPGQGHLSQSRDKVGTPEEEEDVVELQADQVFVVNGLSTVEGKKALRVRALLFHGTGRGWIKQSVKTQKNSFTSDNVRDSQGQ</sequence>
<dbReference type="InParanoid" id="A0A671Y8P2"/>
<accession>A0A671Y8P2</accession>
<reference evidence="2" key="3">
    <citation type="submission" date="2025-09" db="UniProtKB">
        <authorList>
            <consortium name="Ensembl"/>
        </authorList>
    </citation>
    <scope>IDENTIFICATION</scope>
</reference>
<keyword evidence="3" id="KW-1185">Reference proteome</keyword>
<dbReference type="OMA" id="GQHEVGQ"/>
<organism evidence="2 3">
    <name type="scientific">Sparus aurata</name>
    <name type="common">Gilthead sea bream</name>
    <dbReference type="NCBI Taxonomy" id="8175"/>
    <lineage>
        <taxon>Eukaryota</taxon>
        <taxon>Metazoa</taxon>
        <taxon>Chordata</taxon>
        <taxon>Craniata</taxon>
        <taxon>Vertebrata</taxon>
        <taxon>Euteleostomi</taxon>
        <taxon>Actinopterygii</taxon>
        <taxon>Neopterygii</taxon>
        <taxon>Teleostei</taxon>
        <taxon>Neoteleostei</taxon>
        <taxon>Acanthomorphata</taxon>
        <taxon>Eupercaria</taxon>
        <taxon>Spariformes</taxon>
        <taxon>Sparidae</taxon>
        <taxon>Sparus</taxon>
    </lineage>
</organism>
<name>A0A671Y8P2_SPAAU</name>
<dbReference type="Proteomes" id="UP000472265">
    <property type="component" value="Chromosome 23"/>
</dbReference>
<proteinExistence type="predicted"/>
<protein>
    <submittedName>
        <fullName evidence="2">Uncharacterized protein</fullName>
    </submittedName>
</protein>
<reference evidence="2" key="1">
    <citation type="submission" date="2021-04" db="EMBL/GenBank/DDBJ databases">
        <authorList>
            <consortium name="Wellcome Sanger Institute Data Sharing"/>
        </authorList>
    </citation>
    <scope>NUCLEOTIDE SEQUENCE [LARGE SCALE GENOMIC DNA]</scope>
</reference>
<reference evidence="2" key="2">
    <citation type="submission" date="2025-08" db="UniProtKB">
        <authorList>
            <consortium name="Ensembl"/>
        </authorList>
    </citation>
    <scope>IDENTIFICATION</scope>
</reference>
<dbReference type="GeneTree" id="ENSGT00970000193546"/>
<dbReference type="AlphaFoldDB" id="A0A671Y8P2"/>
<feature type="region of interest" description="Disordered" evidence="1">
    <location>
        <begin position="127"/>
        <end position="148"/>
    </location>
</feature>
<evidence type="ECO:0000256" key="1">
    <source>
        <dbReference type="SAM" id="MobiDB-lite"/>
    </source>
</evidence>